<organism evidence="2 3">
    <name type="scientific">Tripterygium wilfordii</name>
    <name type="common">Thunder God vine</name>
    <dbReference type="NCBI Taxonomy" id="458696"/>
    <lineage>
        <taxon>Eukaryota</taxon>
        <taxon>Viridiplantae</taxon>
        <taxon>Streptophyta</taxon>
        <taxon>Embryophyta</taxon>
        <taxon>Tracheophyta</taxon>
        <taxon>Spermatophyta</taxon>
        <taxon>Magnoliopsida</taxon>
        <taxon>eudicotyledons</taxon>
        <taxon>Gunneridae</taxon>
        <taxon>Pentapetalae</taxon>
        <taxon>rosids</taxon>
        <taxon>fabids</taxon>
        <taxon>Celastrales</taxon>
        <taxon>Celastraceae</taxon>
        <taxon>Tripterygium</taxon>
    </lineage>
</organism>
<dbReference type="SUPFAM" id="SSF54518">
    <property type="entry name" value="Tubby C-terminal domain-like"/>
    <property type="match status" value="1"/>
</dbReference>
<gene>
    <name evidence="2" type="ORF">HS088_TW03G01098</name>
</gene>
<proteinExistence type="inferred from homology"/>
<reference evidence="2 3" key="1">
    <citation type="journal article" date="2020" name="Nat. Commun.">
        <title>Genome of Tripterygium wilfordii and identification of cytochrome P450 involved in triptolide biosynthesis.</title>
        <authorList>
            <person name="Tu L."/>
            <person name="Su P."/>
            <person name="Zhang Z."/>
            <person name="Gao L."/>
            <person name="Wang J."/>
            <person name="Hu T."/>
            <person name="Zhou J."/>
            <person name="Zhang Y."/>
            <person name="Zhao Y."/>
            <person name="Liu Y."/>
            <person name="Song Y."/>
            <person name="Tong Y."/>
            <person name="Lu Y."/>
            <person name="Yang J."/>
            <person name="Xu C."/>
            <person name="Jia M."/>
            <person name="Peters R.J."/>
            <person name="Huang L."/>
            <person name="Gao W."/>
        </authorList>
    </citation>
    <scope>NUCLEOTIDE SEQUENCE [LARGE SCALE GENOMIC DNA]</scope>
    <source>
        <strain evidence="3">cv. XIE 37</strain>
        <tissue evidence="2">Leaf</tissue>
    </source>
</reference>
<comment type="similarity">
    <text evidence="1">Belongs to the LOR family.</text>
</comment>
<evidence type="ECO:0000256" key="1">
    <source>
        <dbReference type="ARBA" id="ARBA00005437"/>
    </source>
</evidence>
<name>A0A7J7DWU8_TRIWF</name>
<evidence type="ECO:0008006" key="4">
    <source>
        <dbReference type="Google" id="ProtNLM"/>
    </source>
</evidence>
<dbReference type="InParanoid" id="A0A7J7DWU8"/>
<keyword evidence="3" id="KW-1185">Reference proteome</keyword>
<dbReference type="EMBL" id="JAAARO010000003">
    <property type="protein sequence ID" value="KAF5750759.1"/>
    <property type="molecule type" value="Genomic_DNA"/>
</dbReference>
<evidence type="ECO:0000313" key="3">
    <source>
        <dbReference type="Proteomes" id="UP000593562"/>
    </source>
</evidence>
<dbReference type="InterPro" id="IPR007612">
    <property type="entry name" value="LOR"/>
</dbReference>
<accession>A0A7J7DWU8</accession>
<dbReference type="PANTHER" id="PTHR31087">
    <property type="match status" value="1"/>
</dbReference>
<evidence type="ECO:0000313" key="2">
    <source>
        <dbReference type="EMBL" id="KAF5750759.1"/>
    </source>
</evidence>
<dbReference type="Gene3D" id="2.40.160.200">
    <property type="entry name" value="LURP1-related"/>
    <property type="match status" value="2"/>
</dbReference>
<dbReference type="AlphaFoldDB" id="A0A7J7DWU8"/>
<dbReference type="Proteomes" id="UP000593562">
    <property type="component" value="Unassembled WGS sequence"/>
</dbReference>
<dbReference type="InterPro" id="IPR038595">
    <property type="entry name" value="LOR_sf"/>
</dbReference>
<protein>
    <recommendedName>
        <fullName evidence="4">Protein LURP-one-related 15-like</fullName>
    </recommendedName>
</protein>
<dbReference type="PANTHER" id="PTHR31087:SF58">
    <property type="entry name" value="OS07G0230700 PROTEIN"/>
    <property type="match status" value="1"/>
</dbReference>
<sequence length="158" mass="17496">MTQPIPAMTTYPMPTNPVVVIGPQFLATYPVDLVVKSKTWSLTEGNFGVTDVNGTVLFSIKGKFFSLRDRRILLDTSGNPLVSLQQKVKGSWLERSCTVYLGNSNTIVAQMHRKHTAASILLDKDCFAVTVYPNVDYAFIVALVVILQEINEDRSGED</sequence>
<comment type="caution">
    <text evidence="2">The sequence shown here is derived from an EMBL/GenBank/DDBJ whole genome shotgun (WGS) entry which is preliminary data.</text>
</comment>
<dbReference type="Pfam" id="PF04525">
    <property type="entry name" value="LOR"/>
    <property type="match status" value="2"/>
</dbReference>
<dbReference type="InterPro" id="IPR025659">
    <property type="entry name" value="Tubby-like_C"/>
</dbReference>